<dbReference type="PROSITE" id="PS51352">
    <property type="entry name" value="THIOREDOXIN_2"/>
    <property type="match status" value="1"/>
</dbReference>
<dbReference type="GO" id="GO:0005737">
    <property type="term" value="C:cytoplasm"/>
    <property type="evidence" value="ECO:0007669"/>
    <property type="project" value="TreeGrafter"/>
</dbReference>
<dbReference type="Gene3D" id="3.40.30.10">
    <property type="entry name" value="Glutaredoxin"/>
    <property type="match status" value="1"/>
</dbReference>
<reference evidence="6 7" key="1">
    <citation type="submission" date="2018-05" db="EMBL/GenBank/DDBJ databases">
        <title>Draft genome of Methanospirillum lacunae Ki8-1.</title>
        <authorList>
            <person name="Dueholm M.S."/>
            <person name="Nielsen P.H."/>
            <person name="Bakmann L.F."/>
            <person name="Otzen D.E."/>
        </authorList>
    </citation>
    <scope>NUCLEOTIDE SEQUENCE [LARGE SCALE GENOMIC DNA]</scope>
    <source>
        <strain evidence="6 7">Ki8-1</strain>
    </source>
</reference>
<dbReference type="Proteomes" id="UP000245657">
    <property type="component" value="Unassembled WGS sequence"/>
</dbReference>
<gene>
    <name evidence="6" type="primary">trxA</name>
    <name evidence="6" type="ORF">DK846_09600</name>
</gene>
<evidence type="ECO:0000256" key="4">
    <source>
        <dbReference type="ARBA" id="ARBA00023284"/>
    </source>
</evidence>
<keyword evidence="2" id="KW-0249">Electron transport</keyword>
<keyword evidence="1" id="KW-0813">Transport</keyword>
<protein>
    <submittedName>
        <fullName evidence="6">Thioredoxin</fullName>
    </submittedName>
</protein>
<dbReference type="Pfam" id="PF00085">
    <property type="entry name" value="Thioredoxin"/>
    <property type="match status" value="1"/>
</dbReference>
<evidence type="ECO:0000313" key="7">
    <source>
        <dbReference type="Proteomes" id="UP000245657"/>
    </source>
</evidence>
<dbReference type="PRINTS" id="PR00421">
    <property type="entry name" value="THIOREDOXIN"/>
</dbReference>
<dbReference type="PANTHER" id="PTHR45663:SF11">
    <property type="entry name" value="GEO12009P1"/>
    <property type="match status" value="1"/>
</dbReference>
<name>A0A2V2N0Y7_9EURY</name>
<dbReference type="PROSITE" id="PS00194">
    <property type="entry name" value="THIOREDOXIN_1"/>
    <property type="match status" value="1"/>
</dbReference>
<keyword evidence="7" id="KW-1185">Reference proteome</keyword>
<dbReference type="PANTHER" id="PTHR45663">
    <property type="entry name" value="GEO12009P1"/>
    <property type="match status" value="1"/>
</dbReference>
<sequence length="139" mass="15795">MDDELKEIRERKMEELRKRFDPPASAGDGPHSGILVLNEQNFNDTVNQYPRLIVDFWAPWCGPCRMLAPVIEDLSGEFAGKVQFAKCNTDENQHIAYQFGISAIPTLFFFMNGQVINQIAGVLPRPQLEQQIKVAFNIV</sequence>
<dbReference type="NCBIfam" id="TIGR01068">
    <property type="entry name" value="thioredoxin"/>
    <property type="match status" value="1"/>
</dbReference>
<comment type="caution">
    <text evidence="6">The sequence shown here is derived from an EMBL/GenBank/DDBJ whole genome shotgun (WGS) entry which is preliminary data.</text>
</comment>
<accession>A0A2V2N0Y7</accession>
<dbReference type="InterPro" id="IPR036249">
    <property type="entry name" value="Thioredoxin-like_sf"/>
</dbReference>
<keyword evidence="4" id="KW-0676">Redox-active center</keyword>
<evidence type="ECO:0000256" key="1">
    <source>
        <dbReference type="ARBA" id="ARBA00022448"/>
    </source>
</evidence>
<dbReference type="SUPFAM" id="SSF52833">
    <property type="entry name" value="Thioredoxin-like"/>
    <property type="match status" value="1"/>
</dbReference>
<organism evidence="6 7">
    <name type="scientific">Methanospirillum lacunae</name>
    <dbReference type="NCBI Taxonomy" id="668570"/>
    <lineage>
        <taxon>Archaea</taxon>
        <taxon>Methanobacteriati</taxon>
        <taxon>Methanobacteriota</taxon>
        <taxon>Stenosarchaea group</taxon>
        <taxon>Methanomicrobia</taxon>
        <taxon>Methanomicrobiales</taxon>
        <taxon>Methanospirillaceae</taxon>
        <taxon>Methanospirillum</taxon>
    </lineage>
</organism>
<dbReference type="FunFam" id="3.40.30.10:FF:000001">
    <property type="entry name" value="Thioredoxin"/>
    <property type="match status" value="1"/>
</dbReference>
<feature type="domain" description="Thioredoxin" evidence="5">
    <location>
        <begin position="13"/>
        <end position="137"/>
    </location>
</feature>
<dbReference type="CDD" id="cd02947">
    <property type="entry name" value="TRX_family"/>
    <property type="match status" value="1"/>
</dbReference>
<dbReference type="InterPro" id="IPR005746">
    <property type="entry name" value="Thioredoxin"/>
</dbReference>
<keyword evidence="3" id="KW-1015">Disulfide bond</keyword>
<evidence type="ECO:0000256" key="2">
    <source>
        <dbReference type="ARBA" id="ARBA00022982"/>
    </source>
</evidence>
<dbReference type="InterPro" id="IPR013766">
    <property type="entry name" value="Thioredoxin_domain"/>
</dbReference>
<dbReference type="EMBL" id="QGMY01000007">
    <property type="protein sequence ID" value="PWR72225.1"/>
    <property type="molecule type" value="Genomic_DNA"/>
</dbReference>
<proteinExistence type="predicted"/>
<dbReference type="InterPro" id="IPR017937">
    <property type="entry name" value="Thioredoxin_CS"/>
</dbReference>
<dbReference type="GO" id="GO:0015035">
    <property type="term" value="F:protein-disulfide reductase activity"/>
    <property type="evidence" value="ECO:0007669"/>
    <property type="project" value="InterPro"/>
</dbReference>
<dbReference type="AlphaFoldDB" id="A0A2V2N0Y7"/>
<evidence type="ECO:0000313" key="6">
    <source>
        <dbReference type="EMBL" id="PWR72225.1"/>
    </source>
</evidence>
<evidence type="ECO:0000259" key="5">
    <source>
        <dbReference type="PROSITE" id="PS51352"/>
    </source>
</evidence>
<evidence type="ECO:0000256" key="3">
    <source>
        <dbReference type="ARBA" id="ARBA00023157"/>
    </source>
</evidence>
<dbReference type="OrthoDB" id="35385at2157"/>